<dbReference type="EMBL" id="JAVDXV010000002">
    <property type="protein sequence ID" value="MDR7331996.1"/>
    <property type="molecule type" value="Genomic_DNA"/>
</dbReference>
<evidence type="ECO:0000313" key="1">
    <source>
        <dbReference type="EMBL" id="MDR7331996.1"/>
    </source>
</evidence>
<reference evidence="1 2" key="1">
    <citation type="submission" date="2023-07" db="EMBL/GenBank/DDBJ databases">
        <title>Sorghum-associated microbial communities from plants grown in Nebraska, USA.</title>
        <authorList>
            <person name="Schachtman D."/>
        </authorList>
    </citation>
    <scope>NUCLEOTIDE SEQUENCE [LARGE SCALE GENOMIC DNA]</scope>
    <source>
        <strain evidence="1 2">BE316</strain>
    </source>
</reference>
<keyword evidence="2" id="KW-1185">Reference proteome</keyword>
<protein>
    <submittedName>
        <fullName evidence="1">Uncharacterized protein</fullName>
    </submittedName>
</protein>
<sequence length="77" mass="8239">MSARAASLTGTWAVGRYTATLTAGPNDDGMVTAVCEWLPHMPRTLTPREKEDYQSGLAAFATELGQMARQPNPSSTP</sequence>
<organism evidence="1 2">
    <name type="scientific">Roseateles asaccharophilus</name>
    <dbReference type="NCBI Taxonomy" id="582607"/>
    <lineage>
        <taxon>Bacteria</taxon>
        <taxon>Pseudomonadati</taxon>
        <taxon>Pseudomonadota</taxon>
        <taxon>Betaproteobacteria</taxon>
        <taxon>Burkholderiales</taxon>
        <taxon>Sphaerotilaceae</taxon>
        <taxon>Roseateles</taxon>
    </lineage>
</organism>
<gene>
    <name evidence="1" type="ORF">J2X21_001122</name>
</gene>
<proteinExistence type="predicted"/>
<dbReference type="Proteomes" id="UP001180825">
    <property type="component" value="Unassembled WGS sequence"/>
</dbReference>
<comment type="caution">
    <text evidence="1">The sequence shown here is derived from an EMBL/GenBank/DDBJ whole genome shotgun (WGS) entry which is preliminary data.</text>
</comment>
<evidence type="ECO:0000313" key="2">
    <source>
        <dbReference type="Proteomes" id="UP001180825"/>
    </source>
</evidence>
<accession>A0ABU2A4B8</accession>
<name>A0ABU2A4B8_9BURK</name>